<evidence type="ECO:0000256" key="1">
    <source>
        <dbReference type="SAM" id="MobiDB-lite"/>
    </source>
</evidence>
<name>A0A6C0JLL8_9ZZZZ</name>
<dbReference type="AlphaFoldDB" id="A0A6C0JLL8"/>
<feature type="region of interest" description="Disordered" evidence="1">
    <location>
        <begin position="1"/>
        <end position="29"/>
    </location>
</feature>
<sequence>MSTIRKRVKNKSIKKMKGGKFPTDEELGNDNSESKDVLIYYSLGLGCNGINLQRVKEDVAEITGILLENVLIICHKNSSAIKSIIQTYSGNCPLINSNFIRGFTNSVKKNVKIYKKIFLFGHSFGGAIINRVAEELNKSLDDSYLEKIQFATFGSIYISKAIPRINIFNYMAIGDVASKCNGIIIDPKDIELEKAQKLIDSNTMDIDLKYKKHSDYNIITCCFYNNNEPACLNMKKSVFGNNAEWIVHNKYNILIYYLFRNLTNDIDKVLKNDVDRVQKYDYSLDSNSIISTSIKRKRSLISETARKLIPTNSIDI</sequence>
<evidence type="ECO:0000313" key="2">
    <source>
        <dbReference type="EMBL" id="QHU06263.1"/>
    </source>
</evidence>
<dbReference type="EMBL" id="MN740431">
    <property type="protein sequence ID" value="QHU06263.1"/>
    <property type="molecule type" value="Genomic_DNA"/>
</dbReference>
<evidence type="ECO:0008006" key="3">
    <source>
        <dbReference type="Google" id="ProtNLM"/>
    </source>
</evidence>
<protein>
    <recommendedName>
        <fullName evidence="3">DUF676 domain-containing protein</fullName>
    </recommendedName>
</protein>
<organism evidence="2">
    <name type="scientific">viral metagenome</name>
    <dbReference type="NCBI Taxonomy" id="1070528"/>
    <lineage>
        <taxon>unclassified sequences</taxon>
        <taxon>metagenomes</taxon>
        <taxon>organismal metagenomes</taxon>
    </lineage>
</organism>
<proteinExistence type="predicted"/>
<reference evidence="2" key="1">
    <citation type="journal article" date="2020" name="Nature">
        <title>Giant virus diversity and host interactions through global metagenomics.</title>
        <authorList>
            <person name="Schulz F."/>
            <person name="Roux S."/>
            <person name="Paez-Espino D."/>
            <person name="Jungbluth S."/>
            <person name="Walsh D.A."/>
            <person name="Denef V.J."/>
            <person name="McMahon K.D."/>
            <person name="Konstantinidis K.T."/>
            <person name="Eloe-Fadrosh E.A."/>
            <person name="Kyrpides N.C."/>
            <person name="Woyke T."/>
        </authorList>
    </citation>
    <scope>NUCLEOTIDE SEQUENCE</scope>
    <source>
        <strain evidence="2">GVMAG-M-3300027747-57</strain>
    </source>
</reference>
<accession>A0A6C0JLL8</accession>
<dbReference type="SUPFAM" id="SSF53474">
    <property type="entry name" value="alpha/beta-Hydrolases"/>
    <property type="match status" value="1"/>
</dbReference>
<dbReference type="InterPro" id="IPR029058">
    <property type="entry name" value="AB_hydrolase_fold"/>
</dbReference>
<feature type="compositionally biased region" description="Basic residues" evidence="1">
    <location>
        <begin position="1"/>
        <end position="18"/>
    </location>
</feature>